<feature type="domain" description="Mechanosensitive ion channel MscS" evidence="9">
    <location>
        <begin position="102"/>
        <end position="167"/>
    </location>
</feature>
<dbReference type="AlphaFoldDB" id="A0A485LXM6"/>
<protein>
    <submittedName>
        <fullName evidence="12">Small-conductance mechanosensitive channel</fullName>
    </submittedName>
</protein>
<organism evidence="12">
    <name type="scientific">anaerobic digester metagenome</name>
    <dbReference type="NCBI Taxonomy" id="1263854"/>
    <lineage>
        <taxon>unclassified sequences</taxon>
        <taxon>metagenomes</taxon>
        <taxon>ecological metagenomes</taxon>
    </lineage>
</organism>
<feature type="transmembrane region" description="Helical" evidence="8">
    <location>
        <begin position="53"/>
        <end position="79"/>
    </location>
</feature>
<dbReference type="InterPro" id="IPR049142">
    <property type="entry name" value="MS_channel_1st"/>
</dbReference>
<evidence type="ECO:0000256" key="8">
    <source>
        <dbReference type="SAM" id="Phobius"/>
    </source>
</evidence>
<evidence type="ECO:0000259" key="11">
    <source>
        <dbReference type="Pfam" id="PF21088"/>
    </source>
</evidence>
<dbReference type="GO" id="GO:0008381">
    <property type="term" value="F:mechanosensitive monoatomic ion channel activity"/>
    <property type="evidence" value="ECO:0007669"/>
    <property type="project" value="InterPro"/>
</dbReference>
<evidence type="ECO:0000313" key="12">
    <source>
        <dbReference type="EMBL" id="VFU12998.1"/>
    </source>
</evidence>
<keyword evidence="4 8" id="KW-0812">Transmembrane</keyword>
<evidence type="ECO:0000256" key="1">
    <source>
        <dbReference type="ARBA" id="ARBA00004651"/>
    </source>
</evidence>
<dbReference type="SUPFAM" id="SSF82861">
    <property type="entry name" value="Mechanosensitive channel protein MscS (YggB), transmembrane region"/>
    <property type="match status" value="1"/>
</dbReference>
<evidence type="ECO:0000256" key="3">
    <source>
        <dbReference type="ARBA" id="ARBA00022475"/>
    </source>
</evidence>
<feature type="domain" description="Mechanosensitive ion channel MscS C-terminal" evidence="10">
    <location>
        <begin position="174"/>
        <end position="256"/>
    </location>
</feature>
<comment type="similarity">
    <text evidence="2">Belongs to the MscS (TC 1.A.23) family.</text>
</comment>
<dbReference type="InterPro" id="IPR006685">
    <property type="entry name" value="MscS_channel_2nd"/>
</dbReference>
<keyword evidence="5 8" id="KW-1133">Transmembrane helix</keyword>
<dbReference type="Gene3D" id="2.30.30.60">
    <property type="match status" value="1"/>
</dbReference>
<dbReference type="InterPro" id="IPR008910">
    <property type="entry name" value="MSC_TM_helix"/>
</dbReference>
<sequence length="292" mass="32069">MEGLVMKLQELAAFYGIKIIAAAVILVVGRWAAKGITKITQRFLNKGKVDPTIVSFVEHVTYVALMVFIVLAALAQLGIQTTSFIAVIGAAGLAIGLALQGSLANFAAGFLMIIFKPFKAGDYIEGAGVAGTVDKIQIFTTTLKTPDNKLVIIPNSKIMSDNIVNYSAHETRRVDMPFRVSYQDDIDKVRKILRNIVDNDHRILKDPAAMIIVKTLDENSVNIELRVWVKTADYWGVYFETVEEAKKQFDANGVKIPFPQRDVHVYRHGADRGKESTAEDEVPMALGASEAG</sequence>
<dbReference type="EMBL" id="CAADRM010000062">
    <property type="protein sequence ID" value="VFU12998.1"/>
    <property type="molecule type" value="Genomic_DNA"/>
</dbReference>
<dbReference type="InterPro" id="IPR010920">
    <property type="entry name" value="LSM_dom_sf"/>
</dbReference>
<dbReference type="InterPro" id="IPR049278">
    <property type="entry name" value="MS_channel_C"/>
</dbReference>
<evidence type="ECO:0000256" key="7">
    <source>
        <dbReference type="SAM" id="MobiDB-lite"/>
    </source>
</evidence>
<evidence type="ECO:0000256" key="5">
    <source>
        <dbReference type="ARBA" id="ARBA00022989"/>
    </source>
</evidence>
<dbReference type="Pfam" id="PF21082">
    <property type="entry name" value="MS_channel_3rd"/>
    <property type="match status" value="1"/>
</dbReference>
<dbReference type="SUPFAM" id="SSF82689">
    <property type="entry name" value="Mechanosensitive channel protein MscS (YggB), C-terminal domain"/>
    <property type="match status" value="1"/>
</dbReference>
<name>A0A485LXM6_9ZZZZ</name>
<feature type="transmembrane region" description="Helical" evidence="8">
    <location>
        <begin position="85"/>
        <end position="115"/>
    </location>
</feature>
<dbReference type="GO" id="GO:0005886">
    <property type="term" value="C:plasma membrane"/>
    <property type="evidence" value="ECO:0007669"/>
    <property type="project" value="UniProtKB-SubCell"/>
</dbReference>
<evidence type="ECO:0000259" key="9">
    <source>
        <dbReference type="Pfam" id="PF00924"/>
    </source>
</evidence>
<keyword evidence="3" id="KW-1003">Cell membrane</keyword>
<evidence type="ECO:0000256" key="2">
    <source>
        <dbReference type="ARBA" id="ARBA00008017"/>
    </source>
</evidence>
<feature type="domain" description="Mechanosensitive ion channel transmembrane helices 2/3" evidence="11">
    <location>
        <begin position="60"/>
        <end position="100"/>
    </location>
</feature>
<dbReference type="PANTHER" id="PTHR30221:SF1">
    <property type="entry name" value="SMALL-CONDUCTANCE MECHANOSENSITIVE CHANNEL"/>
    <property type="match status" value="1"/>
</dbReference>
<gene>
    <name evidence="12" type="primary">mscS</name>
    <name evidence="12" type="ORF">SCFA_1540006</name>
</gene>
<dbReference type="SUPFAM" id="SSF50182">
    <property type="entry name" value="Sm-like ribonucleoproteins"/>
    <property type="match status" value="1"/>
</dbReference>
<feature type="transmembrane region" description="Helical" evidence="8">
    <location>
        <begin position="12"/>
        <end position="33"/>
    </location>
</feature>
<dbReference type="Gene3D" id="3.30.70.100">
    <property type="match status" value="1"/>
</dbReference>
<accession>A0A485LXM6</accession>
<dbReference type="Pfam" id="PF21088">
    <property type="entry name" value="MS_channel_1st"/>
    <property type="match status" value="1"/>
</dbReference>
<dbReference type="Pfam" id="PF05552">
    <property type="entry name" value="MS_channel_1st_1"/>
    <property type="match status" value="1"/>
</dbReference>
<dbReference type="InterPro" id="IPR011014">
    <property type="entry name" value="MscS_channel_TM-2"/>
</dbReference>
<dbReference type="Pfam" id="PF00924">
    <property type="entry name" value="MS_channel_2nd"/>
    <property type="match status" value="1"/>
</dbReference>
<reference evidence="12" key="1">
    <citation type="submission" date="2019-03" db="EMBL/GenBank/DDBJ databases">
        <authorList>
            <person name="Hao L."/>
        </authorList>
    </citation>
    <scope>NUCLEOTIDE SEQUENCE</scope>
</reference>
<dbReference type="InterPro" id="IPR011066">
    <property type="entry name" value="MscS_channel_C_sf"/>
</dbReference>
<evidence type="ECO:0000256" key="6">
    <source>
        <dbReference type="ARBA" id="ARBA00023136"/>
    </source>
</evidence>
<feature type="region of interest" description="Disordered" evidence="7">
    <location>
        <begin position="270"/>
        <end position="292"/>
    </location>
</feature>
<dbReference type="Gene3D" id="1.10.287.1260">
    <property type="match status" value="1"/>
</dbReference>
<evidence type="ECO:0000259" key="10">
    <source>
        <dbReference type="Pfam" id="PF21082"/>
    </source>
</evidence>
<keyword evidence="6 8" id="KW-0472">Membrane</keyword>
<dbReference type="InterPro" id="IPR023408">
    <property type="entry name" value="MscS_beta-dom_sf"/>
</dbReference>
<comment type="subcellular location">
    <subcellularLocation>
        <location evidence="1">Cell membrane</location>
        <topology evidence="1">Multi-pass membrane protein</topology>
    </subcellularLocation>
</comment>
<dbReference type="PANTHER" id="PTHR30221">
    <property type="entry name" value="SMALL-CONDUCTANCE MECHANOSENSITIVE CHANNEL"/>
    <property type="match status" value="1"/>
</dbReference>
<proteinExistence type="inferred from homology"/>
<evidence type="ECO:0000256" key="4">
    <source>
        <dbReference type="ARBA" id="ARBA00022692"/>
    </source>
</evidence>
<dbReference type="InterPro" id="IPR045275">
    <property type="entry name" value="MscS_archaea/bacteria_type"/>
</dbReference>